<gene>
    <name evidence="2" type="ORF">EA462_15240</name>
</gene>
<sequence>MIESVTRRNGVEDAAGNATGDDERLAVRPNWEMSCEVNRRTSHGRDHRTRGRSERNPRRRPWH</sequence>
<protein>
    <submittedName>
        <fullName evidence="2">Uncharacterized protein</fullName>
    </submittedName>
</protein>
<dbReference type="EMBL" id="REFY01000006">
    <property type="protein sequence ID" value="RQG86998.1"/>
    <property type="molecule type" value="Genomic_DNA"/>
</dbReference>
<comment type="caution">
    <text evidence="2">The sequence shown here is derived from an EMBL/GenBank/DDBJ whole genome shotgun (WGS) entry which is preliminary data.</text>
</comment>
<dbReference type="Proteomes" id="UP000273828">
    <property type="component" value="Unassembled WGS sequence"/>
</dbReference>
<name>A0A3N6LKL9_9EURY</name>
<reference evidence="2 3" key="1">
    <citation type="submission" date="2018-10" db="EMBL/GenBank/DDBJ databases">
        <title>Natrarchaeobius chitinivorans gen. nov., sp. nov., and Natrarchaeobius haloalkaliphilus sp. nov., alkaliphilic, chitin-utilizing haloarchaea from hypersaline alkaline lakes.</title>
        <authorList>
            <person name="Sorokin D.Y."/>
            <person name="Elcheninov A.G."/>
            <person name="Kostrikina N.A."/>
            <person name="Bale N.J."/>
            <person name="Sinninghe Damste J.S."/>
            <person name="Khijniak T.V."/>
            <person name="Kublanov I.V."/>
            <person name="Toshchakov S.V."/>
        </authorList>
    </citation>
    <scope>NUCLEOTIDE SEQUENCE [LARGE SCALE GENOMIC DNA]</scope>
    <source>
        <strain evidence="2 3">AArcht-Sl</strain>
    </source>
</reference>
<dbReference type="AlphaFoldDB" id="A0A3N6LKL9"/>
<feature type="region of interest" description="Disordered" evidence="1">
    <location>
        <begin position="1"/>
        <end position="63"/>
    </location>
</feature>
<evidence type="ECO:0000313" key="3">
    <source>
        <dbReference type="Proteomes" id="UP000273828"/>
    </source>
</evidence>
<keyword evidence="3" id="KW-1185">Reference proteome</keyword>
<organism evidence="2 3">
    <name type="scientific">Natrarchaeobius halalkaliphilus</name>
    <dbReference type="NCBI Taxonomy" id="1679091"/>
    <lineage>
        <taxon>Archaea</taxon>
        <taxon>Methanobacteriati</taxon>
        <taxon>Methanobacteriota</taxon>
        <taxon>Stenosarchaea group</taxon>
        <taxon>Halobacteria</taxon>
        <taxon>Halobacteriales</taxon>
        <taxon>Natrialbaceae</taxon>
        <taxon>Natrarchaeobius</taxon>
    </lineage>
</organism>
<feature type="compositionally biased region" description="Basic residues" evidence="1">
    <location>
        <begin position="40"/>
        <end position="50"/>
    </location>
</feature>
<evidence type="ECO:0000256" key="1">
    <source>
        <dbReference type="SAM" id="MobiDB-lite"/>
    </source>
</evidence>
<feature type="compositionally biased region" description="Basic and acidic residues" evidence="1">
    <location>
        <begin position="1"/>
        <end position="11"/>
    </location>
</feature>
<proteinExistence type="predicted"/>
<evidence type="ECO:0000313" key="2">
    <source>
        <dbReference type="EMBL" id="RQG86998.1"/>
    </source>
</evidence>
<accession>A0A3N6LKL9</accession>